<organism evidence="2 3">
    <name type="scientific">Venustampulla echinocandica</name>
    <dbReference type="NCBI Taxonomy" id="2656787"/>
    <lineage>
        <taxon>Eukaryota</taxon>
        <taxon>Fungi</taxon>
        <taxon>Dikarya</taxon>
        <taxon>Ascomycota</taxon>
        <taxon>Pezizomycotina</taxon>
        <taxon>Leotiomycetes</taxon>
        <taxon>Helotiales</taxon>
        <taxon>Pleuroascaceae</taxon>
        <taxon>Venustampulla</taxon>
    </lineage>
</organism>
<gene>
    <name evidence="2" type="ORF">BP5553_01066</name>
</gene>
<evidence type="ECO:0000256" key="1">
    <source>
        <dbReference type="SAM" id="MobiDB-lite"/>
    </source>
</evidence>
<feature type="compositionally biased region" description="Polar residues" evidence="1">
    <location>
        <begin position="99"/>
        <end position="135"/>
    </location>
</feature>
<dbReference type="GO" id="GO:0003676">
    <property type="term" value="F:nucleic acid binding"/>
    <property type="evidence" value="ECO:0007669"/>
    <property type="project" value="InterPro"/>
</dbReference>
<feature type="region of interest" description="Disordered" evidence="1">
    <location>
        <begin position="62"/>
        <end position="135"/>
    </location>
</feature>
<feature type="compositionally biased region" description="Polar residues" evidence="1">
    <location>
        <begin position="477"/>
        <end position="492"/>
    </location>
</feature>
<dbReference type="InterPro" id="IPR012677">
    <property type="entry name" value="Nucleotide-bd_a/b_plait_sf"/>
</dbReference>
<feature type="compositionally biased region" description="Polar residues" evidence="1">
    <location>
        <begin position="425"/>
        <end position="437"/>
    </location>
</feature>
<evidence type="ECO:0008006" key="4">
    <source>
        <dbReference type="Google" id="ProtNLM"/>
    </source>
</evidence>
<dbReference type="GeneID" id="43593915"/>
<feature type="region of interest" description="Disordered" evidence="1">
    <location>
        <begin position="1"/>
        <end position="34"/>
    </location>
</feature>
<accession>A0A370TZZ7</accession>
<feature type="compositionally biased region" description="Polar residues" evidence="1">
    <location>
        <begin position="20"/>
        <end position="34"/>
    </location>
</feature>
<comment type="caution">
    <text evidence="2">The sequence shown here is derived from an EMBL/GenBank/DDBJ whole genome shotgun (WGS) entry which is preliminary data.</text>
</comment>
<reference evidence="2 3" key="1">
    <citation type="journal article" date="2018" name="IMA Fungus">
        <title>IMA Genome-F 9: Draft genome sequence of Annulohypoxylon stygium, Aspergillus mulundensis, Berkeleyomyces basicola (syn. Thielaviopsis basicola), Ceratocystis smalleyi, two Cercospora beticola strains, Coleophoma cylindrospora, Fusarium fracticaudum, Phialophora cf. hyalina, and Morchella septimelata.</title>
        <authorList>
            <person name="Wingfield B.D."/>
            <person name="Bills G.F."/>
            <person name="Dong Y."/>
            <person name="Huang W."/>
            <person name="Nel W.J."/>
            <person name="Swalarsk-Parry B.S."/>
            <person name="Vaghefi N."/>
            <person name="Wilken P.M."/>
            <person name="An Z."/>
            <person name="de Beer Z.W."/>
            <person name="De Vos L."/>
            <person name="Chen L."/>
            <person name="Duong T.A."/>
            <person name="Gao Y."/>
            <person name="Hammerbacher A."/>
            <person name="Kikkert J.R."/>
            <person name="Li Y."/>
            <person name="Li H."/>
            <person name="Li K."/>
            <person name="Li Q."/>
            <person name="Liu X."/>
            <person name="Ma X."/>
            <person name="Naidoo K."/>
            <person name="Pethybridge S.J."/>
            <person name="Sun J."/>
            <person name="Steenkamp E.T."/>
            <person name="van der Nest M.A."/>
            <person name="van Wyk S."/>
            <person name="Wingfield M.J."/>
            <person name="Xiong C."/>
            <person name="Yue Q."/>
            <person name="Zhang X."/>
        </authorList>
    </citation>
    <scope>NUCLEOTIDE SEQUENCE [LARGE SCALE GENOMIC DNA]</scope>
    <source>
        <strain evidence="2 3">BP 5553</strain>
    </source>
</reference>
<evidence type="ECO:0000313" key="3">
    <source>
        <dbReference type="Proteomes" id="UP000254866"/>
    </source>
</evidence>
<dbReference type="EMBL" id="NPIC01000001">
    <property type="protein sequence ID" value="RDL41087.1"/>
    <property type="molecule type" value="Genomic_DNA"/>
</dbReference>
<protein>
    <recommendedName>
        <fullName evidence="4">RRM domain-containing protein</fullName>
    </recommendedName>
</protein>
<feature type="compositionally biased region" description="Low complexity" evidence="1">
    <location>
        <begin position="75"/>
        <end position="86"/>
    </location>
</feature>
<name>A0A370TZZ7_9HELO</name>
<evidence type="ECO:0000313" key="2">
    <source>
        <dbReference type="EMBL" id="RDL41087.1"/>
    </source>
</evidence>
<feature type="region of interest" description="Disordered" evidence="1">
    <location>
        <begin position="387"/>
        <end position="444"/>
    </location>
</feature>
<dbReference type="InterPro" id="IPR035979">
    <property type="entry name" value="RBD_domain_sf"/>
</dbReference>
<sequence length="1147" mass="123423">MMPNSTQYGFLAPTAPQPNAFANQQSTGSIAPASSQVPISHNQFIQGYGQYPVQNFNQGIQIGSTGPWDTPGMLSSASFSSSRSSSKPLNPESQPYVPTGNTPDLSSGSEFPNRQPQSDIGYGQSNTMSQTYQQQAPQLGMVQYPSVNQYDQAGMPRSVPVGGQSPQFPVQFNAVTTSYQLHGYTATAMDSYGTHTGPPPGASPAIGFPALPPIPTYPSMPYGPGTGSVLQPSSYGSNTYGSPIEGPAPTSYQAYGYTATGADSSVAYSGTPAGGSLAVGFPTMPPAPAYSSVPYRPVTGNSLQTPSYGSNTYGPPIKGQNMQYAAAMEIHSGTPAGGSPAVGFPTMPPAPTYPTLPYKPGTGNGLQPFSYASNTYDSDRNMKYGLGTGSNFNSGQQGGHMHGPANQGQNWARGGRRQDRGWNPANKTQYHSKQGADSSAHDRQVTSNLATAVVLNCNSASPASVSTTRGGPVRLPSWQSGVETPSKNTENASIRALSAGPNSEGGEVVSSGTTPRRQPRTVVDIEFGSAPRQHRQEPNPTPQLSPRATNLSNNSPLRDVATRSVELTPKNQIPEEGEMRRRSASPKSLLAAGGIDISTLDTITENDVLDRGVGGRSFHNPSGLASILSPTRRSSHVPSGLAIMSPPGAPFNRSLGHPIGIPRPGQFFNGSFGSSAVTTFAGQPFNDAFCPPPAMPPPIMPPLGQPLNNTFDLAPVTSPPPKSFNDPFGPGQPLPTPYNAISLKAPGGMSGALRNLTRGGMCKPTIQEALDPRFLPFAEYCRLAKEDTFGVVKIKNIPYSVNRAEVMAFLGRNAKMVNESEHEPVHIIMERVTSKTLDCYVEFINFNEAVGAVNRFEINRSGGRGGRLGQRHVEVELSSQDQLMKDMFPKAKNVRWVGGKPEIIPRDPNDIYNSGFQGFVSKEELVMLVKHVEAPQRSPFSQNCLQRPFECLISTLLKYPWYMVDHITVEDRNLLHKTTKNLLNLLVERVRNGHDVNLTPMLLKRVWRAALRCPGFTPSMKDDVVFICGLDDMTATEYGVPPFAPYWKHLLTIGPKPGAPADLVLWYIAIIREATEQKEALSLADQAARGESNNGRKLFGDLDKHIKYDPDKFKQCLSQVARAEWAGIEKILRHALTPNSQPKLLTH</sequence>
<feature type="compositionally biased region" description="Polar residues" evidence="1">
    <location>
        <begin position="542"/>
        <end position="556"/>
    </location>
</feature>
<feature type="region of interest" description="Disordered" evidence="1">
    <location>
        <begin position="461"/>
        <end position="586"/>
    </location>
</feature>
<dbReference type="AlphaFoldDB" id="A0A370TZZ7"/>
<dbReference type="SUPFAM" id="SSF54928">
    <property type="entry name" value="RNA-binding domain, RBD"/>
    <property type="match status" value="1"/>
</dbReference>
<dbReference type="RefSeq" id="XP_031873743.1">
    <property type="nucleotide sequence ID" value="XM_032009689.1"/>
</dbReference>
<dbReference type="OrthoDB" id="336240at2759"/>
<dbReference type="Proteomes" id="UP000254866">
    <property type="component" value="Unassembled WGS sequence"/>
</dbReference>
<dbReference type="STRING" id="2656787.A0A370TZZ7"/>
<proteinExistence type="predicted"/>
<keyword evidence="3" id="KW-1185">Reference proteome</keyword>
<dbReference type="Gene3D" id="3.30.70.330">
    <property type="match status" value="1"/>
</dbReference>